<dbReference type="Gene3D" id="3.40.140.10">
    <property type="entry name" value="Cytidine Deaminase, domain 2"/>
    <property type="match status" value="1"/>
</dbReference>
<dbReference type="GO" id="GO:0008835">
    <property type="term" value="F:diaminohydroxyphosphoribosylaminopyrimidine deaminase activity"/>
    <property type="evidence" value="ECO:0007669"/>
    <property type="project" value="UniProtKB-EC"/>
</dbReference>
<evidence type="ECO:0000256" key="14">
    <source>
        <dbReference type="ARBA" id="ARBA00049886"/>
    </source>
</evidence>
<dbReference type="InterPro" id="IPR016192">
    <property type="entry name" value="APOBEC/CMP_deaminase_Zn-bd"/>
</dbReference>
<dbReference type="PIRSF" id="PIRSF006769">
    <property type="entry name" value="RibD"/>
    <property type="match status" value="1"/>
</dbReference>
<comment type="pathway">
    <text evidence="3 15">Cofactor biosynthesis; riboflavin biosynthesis; 5-amino-6-(D-ribitylamino)uracil from GTP: step 3/4.</text>
</comment>
<feature type="domain" description="CMP/dCMP-type deaminase" evidence="19">
    <location>
        <begin position="37"/>
        <end position="159"/>
    </location>
</feature>
<dbReference type="SUPFAM" id="SSF53597">
    <property type="entry name" value="Dihydrofolate reductase-like"/>
    <property type="match status" value="1"/>
</dbReference>
<feature type="binding site" evidence="18">
    <location>
        <position position="111"/>
    </location>
    <ligand>
        <name>Zn(2+)</name>
        <dbReference type="ChEBI" id="CHEBI:29105"/>
        <note>catalytic</note>
    </ligand>
</feature>
<gene>
    <name evidence="20" type="ORF">SAMN05444392_10819</name>
</gene>
<evidence type="ECO:0000313" key="20">
    <source>
        <dbReference type="EMBL" id="SHF12629.1"/>
    </source>
</evidence>
<evidence type="ECO:0000313" key="21">
    <source>
        <dbReference type="Proteomes" id="UP000184476"/>
    </source>
</evidence>
<dbReference type="InterPro" id="IPR011549">
    <property type="entry name" value="RibD_C"/>
</dbReference>
<dbReference type="AlphaFoldDB" id="A0A1M4Z3J7"/>
<evidence type="ECO:0000256" key="5">
    <source>
        <dbReference type="ARBA" id="ARBA00007417"/>
    </source>
</evidence>
<keyword evidence="6 15" id="KW-0686">Riboflavin biosynthesis</keyword>
<feature type="binding site" evidence="18">
    <location>
        <position position="120"/>
    </location>
    <ligand>
        <name>Zn(2+)</name>
        <dbReference type="ChEBI" id="CHEBI:29105"/>
        <note>catalytic</note>
    </ligand>
</feature>
<evidence type="ECO:0000259" key="19">
    <source>
        <dbReference type="PROSITE" id="PS51747"/>
    </source>
</evidence>
<dbReference type="Gene3D" id="3.40.430.10">
    <property type="entry name" value="Dihydrofolate Reductase, subunit A"/>
    <property type="match status" value="1"/>
</dbReference>
<comment type="function">
    <text evidence="1 15">Converts 2,5-diamino-6-(ribosylamino)-4(3h)-pyrimidinone 5'-phosphate into 5-amino-6-(ribosylamino)-2,4(1h,3h)-pyrimidinedione 5'-phosphate.</text>
</comment>
<dbReference type="EC" id="1.1.1.193" evidence="15"/>
<keyword evidence="7 15" id="KW-0479">Metal-binding</keyword>
<evidence type="ECO:0000256" key="1">
    <source>
        <dbReference type="ARBA" id="ARBA00002151"/>
    </source>
</evidence>
<feature type="binding site" evidence="17">
    <location>
        <position position="243"/>
    </location>
    <ligand>
        <name>substrate</name>
    </ligand>
</feature>
<proteinExistence type="inferred from homology"/>
<dbReference type="CDD" id="cd01284">
    <property type="entry name" value="Riboflavin_deaminase-reductase"/>
    <property type="match status" value="1"/>
</dbReference>
<keyword evidence="12" id="KW-0511">Multifunctional enzyme</keyword>
<accession>A0A1M4Z3J7</accession>
<keyword evidence="11 15" id="KW-0560">Oxidoreductase</keyword>
<keyword evidence="10 15" id="KW-0521">NADP</keyword>
<evidence type="ECO:0000256" key="16">
    <source>
        <dbReference type="PIRSR" id="PIRSR006769-1"/>
    </source>
</evidence>
<feature type="binding site" evidence="17">
    <location>
        <position position="204"/>
    </location>
    <ligand>
        <name>substrate</name>
    </ligand>
</feature>
<dbReference type="InterPro" id="IPR016193">
    <property type="entry name" value="Cytidine_deaminase-like"/>
</dbReference>
<dbReference type="SUPFAM" id="SSF53927">
    <property type="entry name" value="Cytidine deaminase-like"/>
    <property type="match status" value="1"/>
</dbReference>
<evidence type="ECO:0000256" key="6">
    <source>
        <dbReference type="ARBA" id="ARBA00022619"/>
    </source>
</evidence>
<feature type="binding site" evidence="17">
    <location>
        <position position="220"/>
    </location>
    <ligand>
        <name>substrate</name>
    </ligand>
</feature>
<dbReference type="STRING" id="112248.SAMN05444392_10819"/>
<evidence type="ECO:0000256" key="12">
    <source>
        <dbReference type="ARBA" id="ARBA00023268"/>
    </source>
</evidence>
<evidence type="ECO:0000256" key="18">
    <source>
        <dbReference type="PIRSR" id="PIRSR006769-3"/>
    </source>
</evidence>
<name>A0A1M4Z3J7_9BACL</name>
<keyword evidence="21" id="KW-1185">Reference proteome</keyword>
<comment type="pathway">
    <text evidence="2 15">Cofactor biosynthesis; riboflavin biosynthesis; 5-amino-6-(D-ribitylamino)uracil from GTP: step 2/4.</text>
</comment>
<dbReference type="GO" id="GO:0050661">
    <property type="term" value="F:NADP binding"/>
    <property type="evidence" value="ECO:0007669"/>
    <property type="project" value="InterPro"/>
</dbReference>
<evidence type="ECO:0000256" key="15">
    <source>
        <dbReference type="PIRNR" id="PIRNR006769"/>
    </source>
</evidence>
<evidence type="ECO:0000256" key="17">
    <source>
        <dbReference type="PIRSR" id="PIRSR006769-2"/>
    </source>
</evidence>
<evidence type="ECO:0000256" key="3">
    <source>
        <dbReference type="ARBA" id="ARBA00004910"/>
    </source>
</evidence>
<evidence type="ECO:0000256" key="8">
    <source>
        <dbReference type="ARBA" id="ARBA00022801"/>
    </source>
</evidence>
<dbReference type="InterPro" id="IPR002125">
    <property type="entry name" value="CMP_dCMP_dom"/>
</dbReference>
<evidence type="ECO:0000256" key="13">
    <source>
        <dbReference type="ARBA" id="ARBA00049861"/>
    </source>
</evidence>
<dbReference type="Proteomes" id="UP000184476">
    <property type="component" value="Unassembled WGS sequence"/>
</dbReference>
<feature type="binding site" evidence="17">
    <location>
        <position position="258"/>
    </location>
    <ligand>
        <name>NADP(+)</name>
        <dbReference type="ChEBI" id="CHEBI:58349"/>
    </ligand>
</feature>
<comment type="cofactor">
    <cofactor evidence="15 18">
        <name>Zn(2+)</name>
        <dbReference type="ChEBI" id="CHEBI:29105"/>
    </cofactor>
    <text evidence="15 18">Binds 1 zinc ion.</text>
</comment>
<feature type="binding site" evidence="17">
    <location>
        <position position="190"/>
    </location>
    <ligand>
        <name>NADP(+)</name>
        <dbReference type="ChEBI" id="CHEBI:58349"/>
    </ligand>
</feature>
<feature type="active site" description="Proton donor" evidence="16">
    <location>
        <position position="88"/>
    </location>
</feature>
<keyword evidence="9 15" id="KW-0862">Zinc</keyword>
<dbReference type="GO" id="GO:0009231">
    <property type="term" value="P:riboflavin biosynthetic process"/>
    <property type="evidence" value="ECO:0007669"/>
    <property type="project" value="UniProtKB-UniPathway"/>
</dbReference>
<dbReference type="PANTHER" id="PTHR38011">
    <property type="entry name" value="DIHYDROFOLATE REDUCTASE FAMILY PROTEIN (AFU_ORTHOLOGUE AFUA_8G06820)"/>
    <property type="match status" value="1"/>
</dbReference>
<dbReference type="EMBL" id="FQVL01000008">
    <property type="protein sequence ID" value="SHF12629.1"/>
    <property type="molecule type" value="Genomic_DNA"/>
</dbReference>
<feature type="binding site" evidence="18">
    <location>
        <position position="86"/>
    </location>
    <ligand>
        <name>Zn(2+)</name>
        <dbReference type="ChEBI" id="CHEBI:29105"/>
        <note>catalytic</note>
    </ligand>
</feature>
<feature type="binding site" evidence="17">
    <location>
        <position position="240"/>
    </location>
    <ligand>
        <name>substrate</name>
    </ligand>
</feature>
<feature type="binding site" evidence="17">
    <location>
        <position position="329"/>
    </location>
    <ligand>
        <name>substrate</name>
    </ligand>
</feature>
<comment type="catalytic activity">
    <reaction evidence="13 15">
        <text>5-amino-6-(5-phospho-D-ribitylamino)uracil + NADP(+) = 5-amino-6-(5-phospho-D-ribosylamino)uracil + NADPH + H(+)</text>
        <dbReference type="Rhea" id="RHEA:17845"/>
        <dbReference type="ChEBI" id="CHEBI:15378"/>
        <dbReference type="ChEBI" id="CHEBI:57783"/>
        <dbReference type="ChEBI" id="CHEBI:58349"/>
        <dbReference type="ChEBI" id="CHEBI:58421"/>
        <dbReference type="ChEBI" id="CHEBI:58453"/>
        <dbReference type="EC" id="1.1.1.193"/>
    </reaction>
</comment>
<dbReference type="PANTHER" id="PTHR38011:SF7">
    <property type="entry name" value="2,5-DIAMINO-6-RIBOSYLAMINO-4(3H)-PYRIMIDINONE 5'-PHOSPHATE REDUCTASE"/>
    <property type="match status" value="1"/>
</dbReference>
<dbReference type="UniPathway" id="UPA00275">
    <property type="reaction ID" value="UER00401"/>
</dbReference>
<dbReference type="PROSITE" id="PS51747">
    <property type="entry name" value="CYT_DCMP_DEAMINASES_2"/>
    <property type="match status" value="1"/>
</dbReference>
<dbReference type="NCBIfam" id="TIGR00326">
    <property type="entry name" value="eubact_ribD"/>
    <property type="match status" value="1"/>
</dbReference>
<dbReference type="NCBIfam" id="TIGR00227">
    <property type="entry name" value="ribD_Cterm"/>
    <property type="match status" value="1"/>
</dbReference>
<dbReference type="FunFam" id="3.40.140.10:FF:000025">
    <property type="entry name" value="Riboflavin biosynthesis protein RibD"/>
    <property type="match status" value="1"/>
</dbReference>
<dbReference type="Pfam" id="PF01872">
    <property type="entry name" value="RibD_C"/>
    <property type="match status" value="1"/>
</dbReference>
<dbReference type="InterPro" id="IPR004794">
    <property type="entry name" value="Eubact_RibD"/>
</dbReference>
<dbReference type="GO" id="GO:0008270">
    <property type="term" value="F:zinc ion binding"/>
    <property type="evidence" value="ECO:0007669"/>
    <property type="project" value="InterPro"/>
</dbReference>
<comment type="similarity">
    <text evidence="4 15">In the N-terminal section; belongs to the cytidine and deoxycytidylate deaminase family.</text>
</comment>
<comment type="catalytic activity">
    <reaction evidence="14 15">
        <text>2,5-diamino-6-hydroxy-4-(5-phosphoribosylamino)-pyrimidine + H2O + H(+) = 5-amino-6-(5-phospho-D-ribosylamino)uracil + NH4(+)</text>
        <dbReference type="Rhea" id="RHEA:21868"/>
        <dbReference type="ChEBI" id="CHEBI:15377"/>
        <dbReference type="ChEBI" id="CHEBI:15378"/>
        <dbReference type="ChEBI" id="CHEBI:28938"/>
        <dbReference type="ChEBI" id="CHEBI:58453"/>
        <dbReference type="ChEBI" id="CHEBI:58614"/>
        <dbReference type="EC" id="3.5.4.26"/>
    </reaction>
</comment>
<dbReference type="EC" id="3.5.4.26" evidence="15"/>
<organism evidence="20 21">
    <name type="scientific">Seinonella peptonophila</name>
    <dbReference type="NCBI Taxonomy" id="112248"/>
    <lineage>
        <taxon>Bacteria</taxon>
        <taxon>Bacillati</taxon>
        <taxon>Bacillota</taxon>
        <taxon>Bacilli</taxon>
        <taxon>Bacillales</taxon>
        <taxon>Thermoactinomycetaceae</taxon>
        <taxon>Seinonella</taxon>
    </lineage>
</organism>
<feature type="binding site" evidence="17">
    <location>
        <position position="232"/>
    </location>
    <ligand>
        <name>NADP(+)</name>
        <dbReference type="ChEBI" id="CHEBI:58349"/>
    </ligand>
</feature>
<dbReference type="GO" id="GO:0008703">
    <property type="term" value="F:5-amino-6-(5-phosphoribosylamino)uracil reductase activity"/>
    <property type="evidence" value="ECO:0007669"/>
    <property type="project" value="UniProtKB-EC"/>
</dbReference>
<dbReference type="Pfam" id="PF00383">
    <property type="entry name" value="dCMP_cyt_deam_1"/>
    <property type="match status" value="1"/>
</dbReference>
<reference evidence="20 21" key="1">
    <citation type="submission" date="2016-11" db="EMBL/GenBank/DDBJ databases">
        <authorList>
            <person name="Jaros S."/>
            <person name="Januszkiewicz K."/>
            <person name="Wedrychowicz H."/>
        </authorList>
    </citation>
    <scope>NUCLEOTIDE SEQUENCE [LARGE SCALE GENOMIC DNA]</scope>
    <source>
        <strain evidence="20 21">DSM 44666</strain>
    </source>
</reference>
<dbReference type="InterPro" id="IPR002734">
    <property type="entry name" value="RibDG_C"/>
</dbReference>
<feature type="binding site" evidence="17">
    <location>
        <begin position="331"/>
        <end position="337"/>
    </location>
    <ligand>
        <name>NADP(+)</name>
        <dbReference type="ChEBI" id="CHEBI:58349"/>
    </ligand>
</feature>
<dbReference type="InterPro" id="IPR024072">
    <property type="entry name" value="DHFR-like_dom_sf"/>
</dbReference>
<evidence type="ECO:0000256" key="7">
    <source>
        <dbReference type="ARBA" id="ARBA00022723"/>
    </source>
</evidence>
<dbReference type="InterPro" id="IPR050765">
    <property type="entry name" value="Riboflavin_Biosynth_HTPR"/>
</dbReference>
<dbReference type="PROSITE" id="PS00903">
    <property type="entry name" value="CYT_DCMP_DEAMINASES_1"/>
    <property type="match status" value="1"/>
</dbReference>
<feature type="binding site" evidence="17">
    <location>
        <position position="236"/>
    </location>
    <ligand>
        <name>NADP(+)</name>
        <dbReference type="ChEBI" id="CHEBI:58349"/>
    </ligand>
</feature>
<evidence type="ECO:0000256" key="11">
    <source>
        <dbReference type="ARBA" id="ARBA00023002"/>
    </source>
</evidence>
<evidence type="ECO:0000256" key="9">
    <source>
        <dbReference type="ARBA" id="ARBA00022833"/>
    </source>
</evidence>
<evidence type="ECO:0000256" key="4">
    <source>
        <dbReference type="ARBA" id="ARBA00005259"/>
    </source>
</evidence>
<keyword evidence="8 15" id="KW-0378">Hydrolase</keyword>
<evidence type="ECO:0000256" key="2">
    <source>
        <dbReference type="ARBA" id="ARBA00004882"/>
    </source>
</evidence>
<sequence length="405" mass="43900">MLPLTQMPHCLSLFEDAKQSLTALGSGSFFMRGVFMKTDQDWMKLALTLAEATTGQTGSNPMVGAVVINDGRLVGQGAHLRRGEAHAEVHALQMAGERARGGTIYVTLEPCNHHGQTPPCTEAILKTGIQRVVVGSTDPDSRVSGQGIARLQQAGLEVKTHVLQEECNRLNEAYFHHRLTGLPFVTLKMATTLDGKIASHTGDSRWVTNEISRERVHELRDQYQAILVGVQTVIADDPELTTRFKIGGKHPIRIIVDSQLRTPFTAKVIDVSTAPTLICTTEAAMKSEHAEQFQAKGVQLLECGAGNRVDLGLMLQQLGKQGILSLLVEGGGTINGSLLAEHRVQKVIAFIAPKILGGKRSLSAIGDPSPDRMADAIELDQISWEQYGNDLCVTGYVKPTTSDEK</sequence>
<comment type="similarity">
    <text evidence="5 15">In the C-terminal section; belongs to the HTP reductase family.</text>
</comment>
<evidence type="ECO:0000256" key="10">
    <source>
        <dbReference type="ARBA" id="ARBA00022857"/>
    </source>
</evidence>
<protein>
    <recommendedName>
        <fullName evidence="15">Riboflavin biosynthesis protein RibD</fullName>
    </recommendedName>
    <domain>
        <recommendedName>
            <fullName evidence="15">Diaminohydroxyphosphoribosylaminopyrimidine deaminase</fullName>
            <shortName evidence="15">DRAP deaminase</shortName>
            <ecNumber evidence="15">3.5.4.26</ecNumber>
        </recommendedName>
        <alternativeName>
            <fullName evidence="15">Riboflavin-specific deaminase</fullName>
        </alternativeName>
    </domain>
    <domain>
        <recommendedName>
            <fullName evidence="15">5-amino-6-(5-phosphoribosylamino)uracil reductase</fullName>
            <ecNumber evidence="15">1.1.1.193</ecNumber>
        </recommendedName>
        <alternativeName>
            <fullName evidence="15">HTP reductase</fullName>
        </alternativeName>
    </domain>
</protein>
<feature type="binding site" evidence="17">
    <location>
        <position position="206"/>
    </location>
    <ligand>
        <name>substrate</name>
    </ligand>
</feature>